<sequence length="71" mass="8028">MARDPWTIARRRSAGVLCFLCRHSAVPFLSRASALARPPLPLVCKDARGHFTATHRRLRSYRSLRLLTNGV</sequence>
<organism evidence="1 2">
    <name type="scientific">Solanum commersonii</name>
    <name type="common">Commerson's wild potato</name>
    <name type="synonym">Commerson's nightshade</name>
    <dbReference type="NCBI Taxonomy" id="4109"/>
    <lineage>
        <taxon>Eukaryota</taxon>
        <taxon>Viridiplantae</taxon>
        <taxon>Streptophyta</taxon>
        <taxon>Embryophyta</taxon>
        <taxon>Tracheophyta</taxon>
        <taxon>Spermatophyta</taxon>
        <taxon>Magnoliopsida</taxon>
        <taxon>eudicotyledons</taxon>
        <taxon>Gunneridae</taxon>
        <taxon>Pentapetalae</taxon>
        <taxon>asterids</taxon>
        <taxon>lamiids</taxon>
        <taxon>Solanales</taxon>
        <taxon>Solanaceae</taxon>
        <taxon>Solanoideae</taxon>
        <taxon>Solaneae</taxon>
        <taxon>Solanum</taxon>
    </lineage>
</organism>
<comment type="caution">
    <text evidence="1">The sequence shown here is derived from an EMBL/GenBank/DDBJ whole genome shotgun (WGS) entry which is preliminary data.</text>
</comment>
<dbReference type="Proteomes" id="UP000824120">
    <property type="component" value="Chromosome 7"/>
</dbReference>
<accession>A0A9J5Y5D4</accession>
<keyword evidence="2" id="KW-1185">Reference proteome</keyword>
<dbReference type="AlphaFoldDB" id="A0A9J5Y5D4"/>
<evidence type="ECO:0000313" key="2">
    <source>
        <dbReference type="Proteomes" id="UP000824120"/>
    </source>
</evidence>
<reference evidence="1 2" key="1">
    <citation type="submission" date="2020-09" db="EMBL/GenBank/DDBJ databases">
        <title>De no assembly of potato wild relative species, Solanum commersonii.</title>
        <authorList>
            <person name="Cho K."/>
        </authorList>
    </citation>
    <scope>NUCLEOTIDE SEQUENCE [LARGE SCALE GENOMIC DNA]</scope>
    <source>
        <strain evidence="1">LZ3.2</strain>
        <tissue evidence="1">Leaf</tissue>
    </source>
</reference>
<evidence type="ECO:0000313" key="1">
    <source>
        <dbReference type="EMBL" id="KAG5595389.1"/>
    </source>
</evidence>
<proteinExistence type="predicted"/>
<gene>
    <name evidence="1" type="ORF">H5410_036621</name>
</gene>
<protein>
    <submittedName>
        <fullName evidence="1">Uncharacterized protein</fullName>
    </submittedName>
</protein>
<dbReference type="EMBL" id="JACXVP010000007">
    <property type="protein sequence ID" value="KAG5595389.1"/>
    <property type="molecule type" value="Genomic_DNA"/>
</dbReference>
<name>A0A9J5Y5D4_SOLCO</name>